<dbReference type="RefSeq" id="WP_196416331.1">
    <property type="nucleotide sequence ID" value="NZ_JADQTO010000011.1"/>
</dbReference>
<dbReference type="SMART" id="SM00860">
    <property type="entry name" value="SMI1_KNR4"/>
    <property type="match status" value="1"/>
</dbReference>
<gene>
    <name evidence="2" type="ORF">I4J89_24215</name>
</gene>
<protein>
    <submittedName>
        <fullName evidence="2">SMI1/KNR4 family protein</fullName>
    </submittedName>
</protein>
<name>A0A931CAU7_9ACTN</name>
<feature type="domain" description="Knr4/Smi1-like" evidence="1">
    <location>
        <begin position="141"/>
        <end position="283"/>
    </location>
</feature>
<dbReference type="Pfam" id="PF09346">
    <property type="entry name" value="SMI1_KNR4"/>
    <property type="match status" value="1"/>
</dbReference>
<evidence type="ECO:0000313" key="2">
    <source>
        <dbReference type="EMBL" id="MBG0564557.1"/>
    </source>
</evidence>
<dbReference type="InterPro" id="IPR018958">
    <property type="entry name" value="Knr4/Smi1-like_dom"/>
</dbReference>
<keyword evidence="3" id="KW-1185">Reference proteome</keyword>
<dbReference type="SUPFAM" id="SSF160631">
    <property type="entry name" value="SMI1/KNR4-like"/>
    <property type="match status" value="1"/>
</dbReference>
<evidence type="ECO:0000313" key="3">
    <source>
        <dbReference type="Proteomes" id="UP000598146"/>
    </source>
</evidence>
<proteinExistence type="predicted"/>
<dbReference type="Gene3D" id="3.40.1580.10">
    <property type="entry name" value="SMI1/KNR4-like"/>
    <property type="match status" value="1"/>
</dbReference>
<comment type="caution">
    <text evidence="2">The sequence shown here is derived from an EMBL/GenBank/DDBJ whole genome shotgun (WGS) entry which is preliminary data.</text>
</comment>
<sequence>MIDDFATWVPLLRLLRLDSGGRAHGQISRGSWSVPTSGQDMSAEFDAVGRVHAALKAGGLGSISFAVESQSPGRLVLHLLDNGPAVEDGLGPYPGSLVLVDGAVPEPWRRLPEPVDAAPAPTADPALLERTLRERLPGAIGATDAEIAAAEARLGIALPAELKALYRVTRWGEDYETAERVSAAVGCELFSLDDLYVADAASRPCPWQFAATEAVSTPPGAAVQGLVGSPGWLAFGDNGGGDRLAIDLTPGPSGHLGQIIMIDHERNIGAGLLAGSLTDMVVNRRRAWRSEGTGEPLVARVNIRALPSIEAAVDPRLEVLGIGVWNGAPLSLAPVMGLPRLRTLTAYPGTLADPLEIAQLTGLEFLRLGVAEWRALLDAGAVPRGLSAAGIEVPGAPDPLPIVALANEILARWGRPQITDTILEGAV</sequence>
<dbReference type="InterPro" id="IPR037883">
    <property type="entry name" value="Knr4/Smi1-like_sf"/>
</dbReference>
<dbReference type="Proteomes" id="UP000598146">
    <property type="component" value="Unassembled WGS sequence"/>
</dbReference>
<organism evidence="2 3">
    <name type="scientific">Actinoplanes aureus</name>
    <dbReference type="NCBI Taxonomy" id="2792083"/>
    <lineage>
        <taxon>Bacteria</taxon>
        <taxon>Bacillati</taxon>
        <taxon>Actinomycetota</taxon>
        <taxon>Actinomycetes</taxon>
        <taxon>Micromonosporales</taxon>
        <taxon>Micromonosporaceae</taxon>
        <taxon>Actinoplanes</taxon>
    </lineage>
</organism>
<dbReference type="EMBL" id="JADQTO010000011">
    <property type="protein sequence ID" value="MBG0564557.1"/>
    <property type="molecule type" value="Genomic_DNA"/>
</dbReference>
<accession>A0A931CAU7</accession>
<dbReference type="AlphaFoldDB" id="A0A931CAU7"/>
<evidence type="ECO:0000259" key="1">
    <source>
        <dbReference type="SMART" id="SM00860"/>
    </source>
</evidence>
<reference evidence="2" key="1">
    <citation type="submission" date="2020-11" db="EMBL/GenBank/DDBJ databases">
        <title>Isolation and identification of active actinomycetes.</title>
        <authorList>
            <person name="Sun X."/>
        </authorList>
    </citation>
    <scope>NUCLEOTIDE SEQUENCE</scope>
    <source>
        <strain evidence="2">NEAU-A11</strain>
    </source>
</reference>